<dbReference type="EMBL" id="JACSPP010000009">
    <property type="protein sequence ID" value="MBD8039740.1"/>
    <property type="molecule type" value="Genomic_DNA"/>
</dbReference>
<evidence type="ECO:0000313" key="4">
    <source>
        <dbReference type="Proteomes" id="UP000620874"/>
    </source>
</evidence>
<feature type="domain" description="Outer membrane protein beta-barrel" evidence="2">
    <location>
        <begin position="361"/>
        <end position="737"/>
    </location>
</feature>
<evidence type="ECO:0000313" key="3">
    <source>
        <dbReference type="EMBL" id="MBD8039740.1"/>
    </source>
</evidence>
<dbReference type="InterPro" id="IPR041700">
    <property type="entry name" value="OMP_b-brl_3"/>
</dbReference>
<dbReference type="Pfam" id="PF14905">
    <property type="entry name" value="OMP_b-brl_3"/>
    <property type="match status" value="1"/>
</dbReference>
<comment type="caution">
    <text evidence="3">The sequence shown here is derived from an EMBL/GenBank/DDBJ whole genome shotgun (WGS) entry which is preliminary data.</text>
</comment>
<dbReference type="Proteomes" id="UP000620874">
    <property type="component" value="Unassembled WGS sequence"/>
</dbReference>
<dbReference type="SUPFAM" id="SSF49464">
    <property type="entry name" value="Carboxypeptidase regulatory domain-like"/>
    <property type="match status" value="1"/>
</dbReference>
<dbReference type="SUPFAM" id="SSF56935">
    <property type="entry name" value="Porins"/>
    <property type="match status" value="1"/>
</dbReference>
<keyword evidence="4" id="KW-1185">Reference proteome</keyword>
<protein>
    <submittedName>
        <fullName evidence="3">Outer membrane beta-barrel protein</fullName>
    </submittedName>
</protein>
<dbReference type="Pfam" id="PF13620">
    <property type="entry name" value="CarboxypepD_reg"/>
    <property type="match status" value="1"/>
</dbReference>
<proteinExistence type="predicted"/>
<sequence>MKTFFFLLMCGAGVATASAQSLTGTVTDADRRPVEAATVVLQTADSTYIDATLTDSLGVFRFGQRPERYRLIVQHLIYNTCIREGSGADADTLVLTPRDYALDEVTVRGERPLVKVEGNRLTYDVAQIAASRLVTNAYEALLQLPGVVEKDGVPALAGSGSLGIVLNGKPSSMSAEQVIALLKATPASRVERAEVMYSAPPQYHVRGAAVNLVLKGYKAGEGGLQGEVNGNYAQKDEAGGNGGVTLAWLSPRWDVDAMYHLSDYYYRQGMDFRALHTVDGETHDIRLSEDDSGRSLTHTFRAAATYKPTEDDRLSLSYTGSLKPDGKSTADAWGNVTDSHNGKRSDTQLHNAALNYTSGFGLSAGADYTYYEDESTQDFTDTEAEPSAFRSDSHQRIDRWKVYADQSHSLAKGWTLNYGTAFTYVNNRNSQRYDLPEMSGMNSESRIDEYTYNVYAGFDKAFSPQWNLSASAAVEYYKMTDYRKWAVYPTLSLNYMPSAAHIFQLSFSSDKTYPDYWTLSGSTSYLNGYQVIEGNASLHPYTDYTATLTYIWKSKYIVQAEYSYVPDYFMQMAYLDSNELRAIYNYQNWDYLQLLTFTAVVPFRVGTWWDSQLTLNAQLKHDKASRYYDAPFDNKRWAGIGQWTNTFTLSSRPNIRLEISAFGQTGAIQGSYRLGAVGYVDAALRYTFAGDKAMLQLKGTDLFNGMNHLDIESRNGTQHFGMHVKNYARSLTVSFSYRFGGYKKKEAKEVDTSRFGM</sequence>
<dbReference type="InterPro" id="IPR008969">
    <property type="entry name" value="CarboxyPept-like_regulatory"/>
</dbReference>
<dbReference type="Gene3D" id="2.60.40.1120">
    <property type="entry name" value="Carboxypeptidase-like, regulatory domain"/>
    <property type="match status" value="1"/>
</dbReference>
<reference evidence="3 4" key="1">
    <citation type="submission" date="2020-08" db="EMBL/GenBank/DDBJ databases">
        <title>A Genomic Blueprint of the Chicken Gut Microbiome.</title>
        <authorList>
            <person name="Gilroy R."/>
            <person name="Ravi A."/>
            <person name="Getino M."/>
            <person name="Pursley I."/>
            <person name="Horton D.L."/>
            <person name="Alikhan N.-F."/>
            <person name="Baker D."/>
            <person name="Gharbi K."/>
            <person name="Hall N."/>
            <person name="Watson M."/>
            <person name="Adriaenssens E.M."/>
            <person name="Foster-Nyarko E."/>
            <person name="Jarju S."/>
            <person name="Secka A."/>
            <person name="Antonio M."/>
            <person name="Oren A."/>
            <person name="Chaudhuri R."/>
            <person name="La Ragione R.M."/>
            <person name="Hildebrand F."/>
            <person name="Pallen M.J."/>
        </authorList>
    </citation>
    <scope>NUCLEOTIDE SEQUENCE [LARGE SCALE GENOMIC DNA]</scope>
    <source>
        <strain evidence="3 4">Sa1CVN1</strain>
    </source>
</reference>
<dbReference type="RefSeq" id="WP_191763179.1">
    <property type="nucleotide sequence ID" value="NZ_JACSPP010000009.1"/>
</dbReference>
<organism evidence="3 4">
    <name type="scientific">Phocaeicola intestinalis</name>
    <dbReference type="NCBI Taxonomy" id="2762212"/>
    <lineage>
        <taxon>Bacteria</taxon>
        <taxon>Pseudomonadati</taxon>
        <taxon>Bacteroidota</taxon>
        <taxon>Bacteroidia</taxon>
        <taxon>Bacteroidales</taxon>
        <taxon>Bacteroidaceae</taxon>
        <taxon>Phocaeicola</taxon>
    </lineage>
</organism>
<name>A0ABR8Y6A8_9BACT</name>
<evidence type="ECO:0000259" key="2">
    <source>
        <dbReference type="Pfam" id="PF14905"/>
    </source>
</evidence>
<keyword evidence="1" id="KW-0732">Signal</keyword>
<gene>
    <name evidence="3" type="ORF">H9625_04635</name>
</gene>
<accession>A0ABR8Y6A8</accession>
<feature type="chain" id="PRO_5045404991" evidence="1">
    <location>
        <begin position="18"/>
        <end position="757"/>
    </location>
</feature>
<evidence type="ECO:0000256" key="1">
    <source>
        <dbReference type="SAM" id="SignalP"/>
    </source>
</evidence>
<feature type="signal peptide" evidence="1">
    <location>
        <begin position="1"/>
        <end position="17"/>
    </location>
</feature>